<gene>
    <name evidence="2" type="ORF">BCR38DRAFT_504505</name>
</gene>
<evidence type="ECO:0000313" key="2">
    <source>
        <dbReference type="EMBL" id="ORY56855.1"/>
    </source>
</evidence>
<keyword evidence="3" id="KW-1185">Reference proteome</keyword>
<dbReference type="Proteomes" id="UP000193689">
    <property type="component" value="Unassembled WGS sequence"/>
</dbReference>
<dbReference type="Pfam" id="PF12796">
    <property type="entry name" value="Ank_2"/>
    <property type="match status" value="1"/>
</dbReference>
<proteinExistence type="predicted"/>
<dbReference type="AlphaFoldDB" id="A0A1Y2DDV1"/>
<dbReference type="SUPFAM" id="SSF48403">
    <property type="entry name" value="Ankyrin repeat"/>
    <property type="match status" value="1"/>
</dbReference>
<dbReference type="GeneID" id="63781112"/>
<feature type="repeat" description="ANK" evidence="1">
    <location>
        <begin position="107"/>
        <end position="135"/>
    </location>
</feature>
<dbReference type="InParanoid" id="A0A1Y2DDV1"/>
<evidence type="ECO:0000256" key="1">
    <source>
        <dbReference type="PROSITE-ProRule" id="PRU00023"/>
    </source>
</evidence>
<dbReference type="InterPro" id="IPR002110">
    <property type="entry name" value="Ankyrin_rpt"/>
</dbReference>
<dbReference type="EMBL" id="MCFJ01000021">
    <property type="protein sequence ID" value="ORY56855.1"/>
    <property type="molecule type" value="Genomic_DNA"/>
</dbReference>
<keyword evidence="1" id="KW-0040">ANK repeat</keyword>
<protein>
    <submittedName>
        <fullName evidence="2">Uncharacterized protein</fullName>
    </submittedName>
</protein>
<accession>A0A1Y2DDV1</accession>
<dbReference type="SMART" id="SM00248">
    <property type="entry name" value="ANK"/>
    <property type="match status" value="1"/>
</dbReference>
<evidence type="ECO:0000313" key="3">
    <source>
        <dbReference type="Proteomes" id="UP000193689"/>
    </source>
</evidence>
<dbReference type="PROSITE" id="PS50088">
    <property type="entry name" value="ANK_REPEAT"/>
    <property type="match status" value="1"/>
</dbReference>
<name>A0A1Y2DDV1_9PEZI</name>
<sequence length="370" mass="41056">MSSSGLEQETSAVAKKVASPASMDTIAAYINGQATSSMVANFPVEMIWRVSENMDRTSALNLDLACGTGNFNMVKQCFQIGGEHLVNDYFDQEKLSQSVRGFRKADVEITPLIIAIDNGQTDMVNYLLDKGADVNKGCPEMTVGVDNKEEPRDERYLPFYHLILAIGAHILSKKDGCHLMDRFIENPSFDIDSPVMFEEKGKGTTALSLSVRWFANVNSRLPFWVIEKLLKAGASVRKSSWNSPYNFLNPMEDIIMAIQMFAIDDPSLSSTKLLKLFDRFLPLYPLDQPLSPATDYILPHLLRFNGYGPIFVTVVQKLVAAGVDVHTISIQRGRTPLQHIAYTLQWSPIASCRPIARQLAACLFAAGATH</sequence>
<dbReference type="PROSITE" id="PS50297">
    <property type="entry name" value="ANK_REP_REGION"/>
    <property type="match status" value="1"/>
</dbReference>
<dbReference type="InterPro" id="IPR036770">
    <property type="entry name" value="Ankyrin_rpt-contain_sf"/>
</dbReference>
<comment type="caution">
    <text evidence="2">The sequence shown here is derived from an EMBL/GenBank/DDBJ whole genome shotgun (WGS) entry which is preliminary data.</text>
</comment>
<dbReference type="OrthoDB" id="194358at2759"/>
<dbReference type="RefSeq" id="XP_040710322.1">
    <property type="nucleotide sequence ID" value="XM_040864900.1"/>
</dbReference>
<dbReference type="Gene3D" id="1.25.40.20">
    <property type="entry name" value="Ankyrin repeat-containing domain"/>
    <property type="match status" value="1"/>
</dbReference>
<organism evidence="2 3">
    <name type="scientific">Pseudomassariella vexata</name>
    <dbReference type="NCBI Taxonomy" id="1141098"/>
    <lineage>
        <taxon>Eukaryota</taxon>
        <taxon>Fungi</taxon>
        <taxon>Dikarya</taxon>
        <taxon>Ascomycota</taxon>
        <taxon>Pezizomycotina</taxon>
        <taxon>Sordariomycetes</taxon>
        <taxon>Xylariomycetidae</taxon>
        <taxon>Amphisphaeriales</taxon>
        <taxon>Pseudomassariaceae</taxon>
        <taxon>Pseudomassariella</taxon>
    </lineage>
</organism>
<reference evidence="2 3" key="1">
    <citation type="submission" date="2016-07" db="EMBL/GenBank/DDBJ databases">
        <title>Pervasive Adenine N6-methylation of Active Genes in Fungi.</title>
        <authorList>
            <consortium name="DOE Joint Genome Institute"/>
            <person name="Mondo S.J."/>
            <person name="Dannebaum R.O."/>
            <person name="Kuo R.C."/>
            <person name="Labutti K."/>
            <person name="Haridas S."/>
            <person name="Kuo A."/>
            <person name="Salamov A."/>
            <person name="Ahrendt S.R."/>
            <person name="Lipzen A."/>
            <person name="Sullivan W."/>
            <person name="Andreopoulos W.B."/>
            <person name="Clum A."/>
            <person name="Lindquist E."/>
            <person name="Daum C."/>
            <person name="Ramamoorthy G.K."/>
            <person name="Gryganskyi A."/>
            <person name="Culley D."/>
            <person name="Magnuson J.K."/>
            <person name="James T.Y."/>
            <person name="O'Malley M.A."/>
            <person name="Stajich J.E."/>
            <person name="Spatafora J.W."/>
            <person name="Visel A."/>
            <person name="Grigoriev I.V."/>
        </authorList>
    </citation>
    <scope>NUCLEOTIDE SEQUENCE [LARGE SCALE GENOMIC DNA]</scope>
    <source>
        <strain evidence="2 3">CBS 129021</strain>
    </source>
</reference>